<proteinExistence type="predicted"/>
<accession>A0A939FTB0</accession>
<sequence>MRLAIFLFYDLENQVSDHVLYLLGRFADHVDRLMVVSNGPLSEDGESRLLQYADEIFIRPNTGFDVGGYRDGLREVGFENLGDFDEVVLFNYTVFGPVFDLGEMFDSMSKLDIDFWGLTEFKDKNKEFLQSYFLVTRKSLHSTAAYRDYWESMPEIKTIDDSIHLHEFRFTPHFVERGFRKQAYIQNSADWQGNTTLVDLPALLDKRLPLIKYRAFNFNEQAIERRGGLLAEDNFRTLAEKTDYPVDLAWEYIISQTQVDDIISNITRAAIVDHPPMSGKAQSALDRAKVFVSIEETDHDELDRLLNFFSHLRTEQLFAVSSNRAIADKIAQKGWRAEMAVRPMTGAPILAYEAEIDALVGENDIVFNLSCFDRDRKNYRLRDFMIENYWATLASERAIAAIASQFDRVERVGLIFAPTESVFGRTTRVEPLCPQASNWDFDAYPPYAQRALGQANWPWRGNAALAGRLVKDVKFLCRLSEMHKLFNHRAAPKVAGIEGVIAEIARRSGYAAKLAVTTEQCIKLIPRWSLSERKFRDATEQQAQRLRDAAPQ</sequence>
<gene>
    <name evidence="1" type="ORF">J1C48_00250</name>
</gene>
<dbReference type="RefSeq" id="WP_207255641.1">
    <property type="nucleotide sequence ID" value="NZ_JAFMPP010000001.1"/>
</dbReference>
<reference evidence="1" key="1">
    <citation type="submission" date="2021-03" db="EMBL/GenBank/DDBJ databases">
        <title>Whole genome sequence of Jiella sp. CQZ9-1.</title>
        <authorList>
            <person name="Tuo L."/>
        </authorList>
    </citation>
    <scope>NUCLEOTIDE SEQUENCE</scope>
    <source>
        <strain evidence="1">CQZ9-1</strain>
    </source>
</reference>
<comment type="caution">
    <text evidence="1">The sequence shown here is derived from an EMBL/GenBank/DDBJ whole genome shotgun (WGS) entry which is preliminary data.</text>
</comment>
<evidence type="ECO:0000313" key="1">
    <source>
        <dbReference type="EMBL" id="MBO0660990.1"/>
    </source>
</evidence>
<organism evidence="1 2">
    <name type="scientific">Jiella flava</name>
    <dbReference type="NCBI Taxonomy" id="2816857"/>
    <lineage>
        <taxon>Bacteria</taxon>
        <taxon>Pseudomonadati</taxon>
        <taxon>Pseudomonadota</taxon>
        <taxon>Alphaproteobacteria</taxon>
        <taxon>Hyphomicrobiales</taxon>
        <taxon>Aurantimonadaceae</taxon>
        <taxon>Jiella</taxon>
    </lineage>
</organism>
<protein>
    <recommendedName>
        <fullName evidence="3">Rhamnan synthesis protein F</fullName>
    </recommendedName>
</protein>
<evidence type="ECO:0000313" key="2">
    <source>
        <dbReference type="Proteomes" id="UP000664122"/>
    </source>
</evidence>
<dbReference type="Proteomes" id="UP000664122">
    <property type="component" value="Unassembled WGS sequence"/>
</dbReference>
<dbReference type="EMBL" id="JAFMPP010000001">
    <property type="protein sequence ID" value="MBO0660990.1"/>
    <property type="molecule type" value="Genomic_DNA"/>
</dbReference>
<keyword evidence="2" id="KW-1185">Reference proteome</keyword>
<dbReference type="InterPro" id="IPR007739">
    <property type="entry name" value="RgpF"/>
</dbReference>
<name>A0A939FTB0_9HYPH</name>
<dbReference type="Pfam" id="PF05045">
    <property type="entry name" value="RgpF"/>
    <property type="match status" value="1"/>
</dbReference>
<evidence type="ECO:0008006" key="3">
    <source>
        <dbReference type="Google" id="ProtNLM"/>
    </source>
</evidence>
<dbReference type="AlphaFoldDB" id="A0A939FTB0"/>